<dbReference type="Pfam" id="PF00544">
    <property type="entry name" value="Pectate_lyase_4"/>
    <property type="match status" value="2"/>
</dbReference>
<dbReference type="AlphaFoldDB" id="A0A6G4U453"/>
<dbReference type="GO" id="GO:0000272">
    <property type="term" value="P:polysaccharide catabolic process"/>
    <property type="evidence" value="ECO:0007669"/>
    <property type="project" value="UniProtKB-KW"/>
</dbReference>
<comment type="subcellular location">
    <subcellularLocation>
        <location evidence="2">Secreted</location>
    </subcellularLocation>
</comment>
<dbReference type="InterPro" id="IPR002022">
    <property type="entry name" value="Pec_lyase"/>
</dbReference>
<comment type="similarity">
    <text evidence="2">Belongs to the polysaccharide lyase 1 family.</text>
</comment>
<keyword evidence="7" id="KW-1185">Reference proteome</keyword>
<keyword evidence="2" id="KW-0624">Polysaccharide degradation</keyword>
<feature type="signal peptide" evidence="4">
    <location>
        <begin position="1"/>
        <end position="27"/>
    </location>
</feature>
<sequence length="435" mass="46960">MRCHERVIVGVTCCAAVAALTATTAAADVEDRGRDVARQTLAPGDGWGASGPGVTGGAKADAAHVHTVRNREELAAALRDGGDTPKIIKIKGVIDANTDAAGKPLTCDDYATDGYTREGYLEAYDPATWGKEMPSGPMEDARLASAAKQAERVKLAVGSNTTIIGAGSGAKLLGATLSVRDAHNVIVRNLTFEDAFDCFPQWDGTKEGEWNSEYDQLVIDGATHVWVDHNTFTDGRRPDSSLPTYFGALYQQHDGELDIVRGANLVTASWNSFEDHDKTLLFGNSDSAAATDAGKLKITLHHNRFSGIVERAPRVRFGQVDVYNNHFEITPEQKFGYVFGIGHESRLYAEKNAFTLPAGTGAGQILKKWKDAPVTAEHNYVNGKRVDLIAAHNAQYPEELLRSGAGWTPELRDRVDHPRTLPGLLDARAGAGRLR</sequence>
<dbReference type="GO" id="GO:0005576">
    <property type="term" value="C:extracellular region"/>
    <property type="evidence" value="ECO:0007669"/>
    <property type="project" value="UniProtKB-SubCell"/>
</dbReference>
<dbReference type="Gene3D" id="2.160.20.10">
    <property type="entry name" value="Single-stranded right-handed beta-helix, Pectin lyase-like"/>
    <property type="match status" value="1"/>
</dbReference>
<feature type="domain" description="Pectate lyase" evidence="5">
    <location>
        <begin position="122"/>
        <end position="360"/>
    </location>
</feature>
<evidence type="ECO:0000313" key="6">
    <source>
        <dbReference type="EMBL" id="NGN67019.1"/>
    </source>
</evidence>
<keyword evidence="2" id="KW-0119">Carbohydrate metabolism</keyword>
<dbReference type="GO" id="GO:0030570">
    <property type="term" value="F:pectate lyase activity"/>
    <property type="evidence" value="ECO:0007669"/>
    <property type="project" value="InterPro"/>
</dbReference>
<dbReference type="InterPro" id="IPR011050">
    <property type="entry name" value="Pectin_lyase_fold/virulence"/>
</dbReference>
<dbReference type="EMBL" id="JAAKZV010000121">
    <property type="protein sequence ID" value="NGN67019.1"/>
    <property type="molecule type" value="Genomic_DNA"/>
</dbReference>
<keyword evidence="4" id="KW-0732">Signal</keyword>
<protein>
    <submittedName>
        <fullName evidence="6">Pectate lyase</fullName>
    </submittedName>
</protein>
<dbReference type="SMART" id="SM00656">
    <property type="entry name" value="Amb_all"/>
    <property type="match status" value="1"/>
</dbReference>
<keyword evidence="1 2" id="KW-0456">Lyase</keyword>
<organism evidence="6 7">
    <name type="scientific">Streptomyces coryli</name>
    <dbReference type="NCBI Taxonomy" id="1128680"/>
    <lineage>
        <taxon>Bacteria</taxon>
        <taxon>Bacillati</taxon>
        <taxon>Actinomycetota</taxon>
        <taxon>Actinomycetes</taxon>
        <taxon>Kitasatosporales</taxon>
        <taxon>Streptomycetaceae</taxon>
        <taxon>Streptomyces</taxon>
    </lineage>
</organism>
<evidence type="ECO:0000259" key="5">
    <source>
        <dbReference type="SMART" id="SM00656"/>
    </source>
</evidence>
<name>A0A6G4U453_9ACTN</name>
<gene>
    <name evidence="6" type="ORF">G5C51_24310</name>
</gene>
<proteinExistence type="inferred from homology"/>
<dbReference type="InterPro" id="IPR012334">
    <property type="entry name" value="Pectin_lyas_fold"/>
</dbReference>
<feature type="compositionally biased region" description="Gly residues" evidence="3">
    <location>
        <begin position="45"/>
        <end position="56"/>
    </location>
</feature>
<keyword evidence="2" id="KW-0964">Secreted</keyword>
<evidence type="ECO:0000256" key="4">
    <source>
        <dbReference type="SAM" id="SignalP"/>
    </source>
</evidence>
<reference evidence="6 7" key="1">
    <citation type="submission" date="2020-02" db="EMBL/GenBank/DDBJ databases">
        <title>Whole-genome analyses of novel actinobacteria.</title>
        <authorList>
            <person name="Sahin N."/>
        </authorList>
    </citation>
    <scope>NUCLEOTIDE SEQUENCE [LARGE SCALE GENOMIC DNA]</scope>
    <source>
        <strain evidence="6 7">A7024</strain>
    </source>
</reference>
<evidence type="ECO:0000256" key="3">
    <source>
        <dbReference type="SAM" id="MobiDB-lite"/>
    </source>
</evidence>
<dbReference type="Proteomes" id="UP000481583">
    <property type="component" value="Unassembled WGS sequence"/>
</dbReference>
<accession>A0A6G4U453</accession>
<comment type="caution">
    <text evidence="6">The sequence shown here is derived from an EMBL/GenBank/DDBJ whole genome shotgun (WGS) entry which is preliminary data.</text>
</comment>
<dbReference type="SUPFAM" id="SSF51126">
    <property type="entry name" value="Pectin lyase-like"/>
    <property type="match status" value="1"/>
</dbReference>
<feature type="region of interest" description="Disordered" evidence="3">
    <location>
        <begin position="40"/>
        <end position="59"/>
    </location>
</feature>
<dbReference type="PANTHER" id="PTHR31683:SF18">
    <property type="entry name" value="PECTATE LYASE 21-RELATED"/>
    <property type="match status" value="1"/>
</dbReference>
<feature type="chain" id="PRO_5026280770" evidence="4">
    <location>
        <begin position="28"/>
        <end position="435"/>
    </location>
</feature>
<dbReference type="InterPro" id="IPR045032">
    <property type="entry name" value="PEL"/>
</dbReference>
<dbReference type="RefSeq" id="WP_165240323.1">
    <property type="nucleotide sequence ID" value="NZ_JAAKZV010000121.1"/>
</dbReference>
<evidence type="ECO:0000256" key="2">
    <source>
        <dbReference type="RuleBase" id="RU361173"/>
    </source>
</evidence>
<evidence type="ECO:0000256" key="1">
    <source>
        <dbReference type="ARBA" id="ARBA00023239"/>
    </source>
</evidence>
<evidence type="ECO:0000313" key="7">
    <source>
        <dbReference type="Proteomes" id="UP000481583"/>
    </source>
</evidence>
<dbReference type="PANTHER" id="PTHR31683">
    <property type="entry name" value="PECTATE LYASE 18-RELATED"/>
    <property type="match status" value="1"/>
</dbReference>